<keyword evidence="3" id="KW-1185">Reference proteome</keyword>
<evidence type="ECO:0000313" key="3">
    <source>
        <dbReference type="Proteomes" id="UP000828390"/>
    </source>
</evidence>
<name>A0A9D4S6K0_DREPO</name>
<proteinExistence type="predicted"/>
<dbReference type="AlphaFoldDB" id="A0A9D4S6K0"/>
<evidence type="ECO:0000313" key="1">
    <source>
        <dbReference type="EMBL" id="KAH3841504.1"/>
    </source>
</evidence>
<protein>
    <submittedName>
        <fullName evidence="2">Uncharacterized protein</fullName>
    </submittedName>
</protein>
<evidence type="ECO:0000313" key="2">
    <source>
        <dbReference type="EMBL" id="KAH3891752.1"/>
    </source>
</evidence>
<dbReference type="EMBL" id="JAIWYP010000001">
    <property type="protein sequence ID" value="KAH3891752.1"/>
    <property type="molecule type" value="Genomic_DNA"/>
</dbReference>
<accession>A0A9D4S6K0</accession>
<comment type="caution">
    <text evidence="2">The sequence shown here is derived from an EMBL/GenBank/DDBJ whole genome shotgun (WGS) entry which is preliminary data.</text>
</comment>
<dbReference type="Proteomes" id="UP000828390">
    <property type="component" value="Unassembled WGS sequence"/>
</dbReference>
<dbReference type="EMBL" id="JAIWYP010000004">
    <property type="protein sequence ID" value="KAH3841504.1"/>
    <property type="molecule type" value="Genomic_DNA"/>
</dbReference>
<organism evidence="2 3">
    <name type="scientific">Dreissena polymorpha</name>
    <name type="common">Zebra mussel</name>
    <name type="synonym">Mytilus polymorpha</name>
    <dbReference type="NCBI Taxonomy" id="45954"/>
    <lineage>
        <taxon>Eukaryota</taxon>
        <taxon>Metazoa</taxon>
        <taxon>Spiralia</taxon>
        <taxon>Lophotrochozoa</taxon>
        <taxon>Mollusca</taxon>
        <taxon>Bivalvia</taxon>
        <taxon>Autobranchia</taxon>
        <taxon>Heteroconchia</taxon>
        <taxon>Euheterodonta</taxon>
        <taxon>Imparidentia</taxon>
        <taxon>Neoheterodontei</taxon>
        <taxon>Myida</taxon>
        <taxon>Dreissenoidea</taxon>
        <taxon>Dreissenidae</taxon>
        <taxon>Dreissena</taxon>
    </lineage>
</organism>
<reference evidence="2" key="1">
    <citation type="journal article" date="2019" name="bioRxiv">
        <title>The Genome of the Zebra Mussel, Dreissena polymorpha: A Resource for Invasive Species Research.</title>
        <authorList>
            <person name="McCartney M.A."/>
            <person name="Auch B."/>
            <person name="Kono T."/>
            <person name="Mallez S."/>
            <person name="Zhang Y."/>
            <person name="Obille A."/>
            <person name="Becker A."/>
            <person name="Abrahante J.E."/>
            <person name="Garbe J."/>
            <person name="Badalamenti J.P."/>
            <person name="Herman A."/>
            <person name="Mangelson H."/>
            <person name="Liachko I."/>
            <person name="Sullivan S."/>
            <person name="Sone E.D."/>
            <person name="Koren S."/>
            <person name="Silverstein K.A.T."/>
            <person name="Beckman K.B."/>
            <person name="Gohl D.M."/>
        </authorList>
    </citation>
    <scope>NUCLEOTIDE SEQUENCE</scope>
    <source>
        <strain evidence="2">Duluth1</strain>
        <tissue evidence="2">Whole animal</tissue>
    </source>
</reference>
<sequence length="60" mass="6810">MSAQAGPPNRDPLRRVRMLILGYQSVKGKVLRLALKLKDLSFKKGVIRLAFETGFRHLCD</sequence>
<reference evidence="2" key="2">
    <citation type="submission" date="2020-11" db="EMBL/GenBank/DDBJ databases">
        <authorList>
            <person name="McCartney M.A."/>
            <person name="Auch B."/>
            <person name="Kono T."/>
            <person name="Mallez S."/>
            <person name="Becker A."/>
            <person name="Gohl D.M."/>
            <person name="Silverstein K.A.T."/>
            <person name="Koren S."/>
            <person name="Bechman K.B."/>
            <person name="Herman A."/>
            <person name="Abrahante J.E."/>
            <person name="Garbe J."/>
        </authorList>
    </citation>
    <scope>NUCLEOTIDE SEQUENCE</scope>
    <source>
        <strain evidence="2">Duluth1</strain>
        <tissue evidence="2">Whole animal</tissue>
    </source>
</reference>
<gene>
    <name evidence="2" type="ORF">DPMN_015859</name>
    <name evidence="1" type="ORF">DPMN_114969</name>
</gene>